<protein>
    <submittedName>
        <fullName evidence="2">Uncharacterized protein</fullName>
    </submittedName>
</protein>
<evidence type="ECO:0000313" key="3">
    <source>
        <dbReference type="Proteomes" id="UP000078459"/>
    </source>
</evidence>
<accession>A0A179DLZ9</accession>
<sequence>MKKTILQILFLLFVLPIFAKSANCIIDTAIVQTEMLPDKGYSLNQISKDNSLTFKETDSLKGATSYWVRMLIYNSDNNSKRYISTVDPNINTCLFTFNKISKKWLVNPSFCANLQTNV</sequence>
<proteinExistence type="predicted"/>
<name>A0A179DLZ9_9SPHI</name>
<dbReference type="AlphaFoldDB" id="A0A179DLZ9"/>
<feature type="signal peptide" evidence="1">
    <location>
        <begin position="1"/>
        <end position="19"/>
    </location>
</feature>
<keyword evidence="1" id="KW-0732">Signal</keyword>
<reference evidence="2 3" key="1">
    <citation type="submission" date="2016-04" db="EMBL/GenBank/DDBJ databases">
        <authorList>
            <person name="Evans L.H."/>
            <person name="Alamgir A."/>
            <person name="Owens N."/>
            <person name="Weber N.D."/>
            <person name="Virtaneva K."/>
            <person name="Barbian K."/>
            <person name="Babar A."/>
            <person name="Rosenke K."/>
        </authorList>
    </citation>
    <scope>NUCLEOTIDE SEQUENCE [LARGE SCALE GENOMIC DNA]</scope>
    <source>
        <strain evidence="2 3">CCM 8644</strain>
    </source>
</reference>
<comment type="caution">
    <text evidence="2">The sequence shown here is derived from an EMBL/GenBank/DDBJ whole genome shotgun (WGS) entry which is preliminary data.</text>
</comment>
<feature type="chain" id="PRO_5008100695" evidence="1">
    <location>
        <begin position="20"/>
        <end position="118"/>
    </location>
</feature>
<reference evidence="2 3" key="2">
    <citation type="submission" date="2016-06" db="EMBL/GenBank/DDBJ databases">
        <title>Pedobacter psychrophilus sp. nov., isolated from Antarctic fragmentary rock.</title>
        <authorList>
            <person name="Svec P."/>
        </authorList>
    </citation>
    <scope>NUCLEOTIDE SEQUENCE [LARGE SCALE GENOMIC DNA]</scope>
    <source>
        <strain evidence="2 3">CCM 8644</strain>
    </source>
</reference>
<keyword evidence="3" id="KW-1185">Reference proteome</keyword>
<dbReference type="Proteomes" id="UP000078459">
    <property type="component" value="Unassembled WGS sequence"/>
</dbReference>
<gene>
    <name evidence="2" type="ORF">A5893_01195</name>
</gene>
<dbReference type="RefSeq" id="WP_068820792.1">
    <property type="nucleotide sequence ID" value="NZ_LWHJ01000011.1"/>
</dbReference>
<organism evidence="2 3">
    <name type="scientific">Pedobacter psychrophilus</name>
    <dbReference type="NCBI Taxonomy" id="1826909"/>
    <lineage>
        <taxon>Bacteria</taxon>
        <taxon>Pseudomonadati</taxon>
        <taxon>Bacteroidota</taxon>
        <taxon>Sphingobacteriia</taxon>
        <taxon>Sphingobacteriales</taxon>
        <taxon>Sphingobacteriaceae</taxon>
        <taxon>Pedobacter</taxon>
    </lineage>
</organism>
<dbReference type="EMBL" id="LWHJ01000011">
    <property type="protein sequence ID" value="OAQ41760.1"/>
    <property type="molecule type" value="Genomic_DNA"/>
</dbReference>
<evidence type="ECO:0000313" key="2">
    <source>
        <dbReference type="EMBL" id="OAQ41760.1"/>
    </source>
</evidence>
<evidence type="ECO:0000256" key="1">
    <source>
        <dbReference type="SAM" id="SignalP"/>
    </source>
</evidence>